<dbReference type="Pfam" id="PF19279">
    <property type="entry name" value="YegS_C"/>
    <property type="match status" value="1"/>
</dbReference>
<keyword evidence="15" id="KW-1185">Reference proteome</keyword>
<evidence type="ECO:0000256" key="12">
    <source>
        <dbReference type="ARBA" id="ARBA00023264"/>
    </source>
</evidence>
<dbReference type="SUPFAM" id="SSF111331">
    <property type="entry name" value="NAD kinase/diacylglycerol kinase-like"/>
    <property type="match status" value="1"/>
</dbReference>
<dbReference type="AlphaFoldDB" id="A0A135L7Z1"/>
<keyword evidence="10" id="KW-0443">Lipid metabolism</keyword>
<dbReference type="GO" id="GO:0005886">
    <property type="term" value="C:plasma membrane"/>
    <property type="evidence" value="ECO:0007669"/>
    <property type="project" value="TreeGrafter"/>
</dbReference>
<keyword evidence="12" id="KW-1208">Phospholipid metabolism</keyword>
<dbReference type="Gene3D" id="2.60.200.40">
    <property type="match status" value="1"/>
</dbReference>
<comment type="similarity">
    <text evidence="2">Belongs to the diacylglycerol/lipid kinase family.</text>
</comment>
<dbReference type="GO" id="GO:0008654">
    <property type="term" value="P:phospholipid biosynthetic process"/>
    <property type="evidence" value="ECO:0007669"/>
    <property type="project" value="UniProtKB-KW"/>
</dbReference>
<protein>
    <submittedName>
        <fullName evidence="14">Lipid kinase</fullName>
    </submittedName>
</protein>
<dbReference type="GO" id="GO:0046872">
    <property type="term" value="F:metal ion binding"/>
    <property type="evidence" value="ECO:0007669"/>
    <property type="project" value="UniProtKB-KW"/>
</dbReference>
<dbReference type="EMBL" id="LSKU01000001">
    <property type="protein sequence ID" value="KXG44943.1"/>
    <property type="molecule type" value="Genomic_DNA"/>
</dbReference>
<evidence type="ECO:0000256" key="5">
    <source>
        <dbReference type="ARBA" id="ARBA00022723"/>
    </source>
</evidence>
<dbReference type="STRING" id="1413211.U473_00235"/>
<dbReference type="InterPro" id="IPR050187">
    <property type="entry name" value="Lipid_Phosphate_FormReg"/>
</dbReference>
<dbReference type="InterPro" id="IPR017438">
    <property type="entry name" value="ATP-NAD_kinase_N"/>
</dbReference>
<dbReference type="GO" id="GO:0005524">
    <property type="term" value="F:ATP binding"/>
    <property type="evidence" value="ECO:0007669"/>
    <property type="project" value="UniProtKB-KW"/>
</dbReference>
<evidence type="ECO:0000313" key="14">
    <source>
        <dbReference type="EMBL" id="KXG44943.1"/>
    </source>
</evidence>
<dbReference type="PANTHER" id="PTHR12358">
    <property type="entry name" value="SPHINGOSINE KINASE"/>
    <property type="match status" value="1"/>
</dbReference>
<evidence type="ECO:0000256" key="9">
    <source>
        <dbReference type="ARBA" id="ARBA00022842"/>
    </source>
</evidence>
<feature type="domain" description="DAGKc" evidence="13">
    <location>
        <begin position="1"/>
        <end position="132"/>
    </location>
</feature>
<sequence>MLKRARFIYNPTSGREEVKKRLPEILDILESYGLETSCHRTKGYGDATRAAKEAAERGFDVVIAAGGDGTLYEVINGLSMLEKRPQMGIIPAGTTNDFARALGIPKDYRKAAKIIGQQNSMAIDIGRYNDNYFINIAGGGTLTELTYEVPSKLKTVLGQLAYYVHGIEKLPFLKPIHVTLETDERVIREEVMLFLIANSNSVGGFEKLAPTADLSDGLFDVIAIKKTNLPDFVRLASLALKGEHLHDENIIHFKTSHLKVYSYGPDPVLINLDGELGGKLPGEFEILSKHIEVFIP</sequence>
<dbReference type="Proteomes" id="UP000070352">
    <property type="component" value="Unassembled WGS sequence"/>
</dbReference>
<evidence type="ECO:0000256" key="1">
    <source>
        <dbReference type="ARBA" id="ARBA00001946"/>
    </source>
</evidence>
<keyword evidence="3" id="KW-0444">Lipid biosynthesis</keyword>
<dbReference type="Pfam" id="PF00781">
    <property type="entry name" value="DAGK_cat"/>
    <property type="match status" value="1"/>
</dbReference>
<dbReference type="NCBIfam" id="NF009603">
    <property type="entry name" value="PRK13055.1"/>
    <property type="match status" value="1"/>
</dbReference>
<comment type="caution">
    <text evidence="14">The sequence shown here is derived from an EMBL/GenBank/DDBJ whole genome shotgun (WGS) entry which is preliminary data.</text>
</comment>
<evidence type="ECO:0000259" key="13">
    <source>
        <dbReference type="PROSITE" id="PS50146"/>
    </source>
</evidence>
<dbReference type="OrthoDB" id="142078at2"/>
<proteinExistence type="inferred from homology"/>
<dbReference type="InterPro" id="IPR005218">
    <property type="entry name" value="Diacylglycerol/lipid_kinase"/>
</dbReference>
<dbReference type="SMART" id="SM00046">
    <property type="entry name" value="DAGKc"/>
    <property type="match status" value="1"/>
</dbReference>
<keyword evidence="11" id="KW-0594">Phospholipid biosynthesis</keyword>
<dbReference type="InterPro" id="IPR016064">
    <property type="entry name" value="NAD/diacylglycerol_kinase_sf"/>
</dbReference>
<name>A0A135L7Z1_9BACI</name>
<keyword evidence="9" id="KW-0460">Magnesium</keyword>
<dbReference type="Gene3D" id="3.40.50.10330">
    <property type="entry name" value="Probable inorganic polyphosphate/atp-NAD kinase, domain 1"/>
    <property type="match status" value="1"/>
</dbReference>
<keyword evidence="4" id="KW-0808">Transferase</keyword>
<evidence type="ECO:0000256" key="4">
    <source>
        <dbReference type="ARBA" id="ARBA00022679"/>
    </source>
</evidence>
<evidence type="ECO:0000256" key="2">
    <source>
        <dbReference type="ARBA" id="ARBA00005983"/>
    </source>
</evidence>
<organism evidence="14 15">
    <name type="scientific">Tepidibacillus decaturensis</name>
    <dbReference type="NCBI Taxonomy" id="1413211"/>
    <lineage>
        <taxon>Bacteria</taxon>
        <taxon>Bacillati</taxon>
        <taxon>Bacillota</taxon>
        <taxon>Bacilli</taxon>
        <taxon>Bacillales</taxon>
        <taxon>Bacillaceae</taxon>
        <taxon>Tepidibacillus</taxon>
    </lineage>
</organism>
<evidence type="ECO:0000313" key="15">
    <source>
        <dbReference type="Proteomes" id="UP000070352"/>
    </source>
</evidence>
<accession>A0A135L7Z1</accession>
<dbReference type="InterPro" id="IPR001206">
    <property type="entry name" value="Diacylglycerol_kinase_cat_dom"/>
</dbReference>
<evidence type="ECO:0000256" key="10">
    <source>
        <dbReference type="ARBA" id="ARBA00023098"/>
    </source>
</evidence>
<dbReference type="GO" id="GO:0004143">
    <property type="term" value="F:ATP-dependent diacylglycerol kinase activity"/>
    <property type="evidence" value="ECO:0007669"/>
    <property type="project" value="TreeGrafter"/>
</dbReference>
<dbReference type="PANTHER" id="PTHR12358:SF106">
    <property type="entry name" value="LIPID KINASE YEGS"/>
    <property type="match status" value="1"/>
</dbReference>
<dbReference type="PROSITE" id="PS50146">
    <property type="entry name" value="DAGK"/>
    <property type="match status" value="1"/>
</dbReference>
<evidence type="ECO:0000256" key="3">
    <source>
        <dbReference type="ARBA" id="ARBA00022516"/>
    </source>
</evidence>
<evidence type="ECO:0000256" key="8">
    <source>
        <dbReference type="ARBA" id="ARBA00022840"/>
    </source>
</evidence>
<gene>
    <name evidence="14" type="ORF">U473_00235</name>
</gene>
<keyword evidence="5" id="KW-0479">Metal-binding</keyword>
<keyword evidence="8" id="KW-0067">ATP-binding</keyword>
<dbReference type="NCBIfam" id="TIGR00147">
    <property type="entry name" value="YegS/Rv2252/BmrU family lipid kinase"/>
    <property type="match status" value="1"/>
</dbReference>
<evidence type="ECO:0000256" key="11">
    <source>
        <dbReference type="ARBA" id="ARBA00023209"/>
    </source>
</evidence>
<keyword evidence="7 14" id="KW-0418">Kinase</keyword>
<dbReference type="NCBIfam" id="NF009874">
    <property type="entry name" value="PRK13337.1"/>
    <property type="match status" value="1"/>
</dbReference>
<reference evidence="14 15" key="1">
    <citation type="submission" date="2016-02" db="EMBL/GenBank/DDBJ databases">
        <title>Draft Genome for Tepidibacillus decaturensis nov. sp. Strain Z9, an Anaerobic, Moderately Thermophilic and Heterotrophic Bacterium from Deep Subsurface of the Illinois Basin, USA.</title>
        <authorList>
            <person name="Dong Y."/>
            <person name="Chang J.Y."/>
            <person name="Sanford R."/>
            <person name="Fouke B.W."/>
        </authorList>
    </citation>
    <scope>NUCLEOTIDE SEQUENCE [LARGE SCALE GENOMIC DNA]</scope>
    <source>
        <strain evidence="14 15">Z9</strain>
    </source>
</reference>
<comment type="cofactor">
    <cofactor evidence="1">
        <name>Mg(2+)</name>
        <dbReference type="ChEBI" id="CHEBI:18420"/>
    </cofactor>
</comment>
<dbReference type="InterPro" id="IPR045540">
    <property type="entry name" value="YegS/DAGK_C"/>
</dbReference>
<evidence type="ECO:0000256" key="6">
    <source>
        <dbReference type="ARBA" id="ARBA00022741"/>
    </source>
</evidence>
<evidence type="ECO:0000256" key="7">
    <source>
        <dbReference type="ARBA" id="ARBA00022777"/>
    </source>
</evidence>
<keyword evidence="6" id="KW-0547">Nucleotide-binding</keyword>